<dbReference type="RefSeq" id="WP_377472533.1">
    <property type="nucleotide sequence ID" value="NZ_JBHLWN010000081.1"/>
</dbReference>
<gene>
    <name evidence="1" type="ORF">ACFFK0_22095</name>
</gene>
<evidence type="ECO:0000313" key="2">
    <source>
        <dbReference type="Proteomes" id="UP001589776"/>
    </source>
</evidence>
<evidence type="ECO:0000313" key="1">
    <source>
        <dbReference type="EMBL" id="MFC0215092.1"/>
    </source>
</evidence>
<comment type="caution">
    <text evidence="1">The sequence shown here is derived from an EMBL/GenBank/DDBJ whole genome shotgun (WGS) entry which is preliminary data.</text>
</comment>
<keyword evidence="2" id="KW-1185">Reference proteome</keyword>
<proteinExistence type="predicted"/>
<dbReference type="InterPro" id="IPR023296">
    <property type="entry name" value="Glyco_hydro_beta-prop_sf"/>
</dbReference>
<sequence length="59" mass="6758">MWYKDEANGSATYAADSANLYDWQVIGPVITGRPHEGPNVFYFKDSYWMIVDALSLRPE</sequence>
<dbReference type="EMBL" id="JBHLWN010000081">
    <property type="protein sequence ID" value="MFC0215092.1"/>
    <property type="molecule type" value="Genomic_DNA"/>
</dbReference>
<dbReference type="SUPFAM" id="SSF75005">
    <property type="entry name" value="Arabinanase/levansucrase/invertase"/>
    <property type="match status" value="1"/>
</dbReference>
<name>A0ABV6DR20_9BACL</name>
<accession>A0ABV6DR20</accession>
<organism evidence="1 2">
    <name type="scientific">Paenibacillus chartarius</name>
    <dbReference type="NCBI Taxonomy" id="747481"/>
    <lineage>
        <taxon>Bacteria</taxon>
        <taxon>Bacillati</taxon>
        <taxon>Bacillota</taxon>
        <taxon>Bacilli</taxon>
        <taxon>Bacillales</taxon>
        <taxon>Paenibacillaceae</taxon>
        <taxon>Paenibacillus</taxon>
    </lineage>
</organism>
<reference evidence="1 2" key="1">
    <citation type="submission" date="2024-09" db="EMBL/GenBank/DDBJ databases">
        <authorList>
            <person name="Sun Q."/>
            <person name="Mori K."/>
        </authorList>
    </citation>
    <scope>NUCLEOTIDE SEQUENCE [LARGE SCALE GENOMIC DNA]</scope>
    <source>
        <strain evidence="1 2">CCM 7759</strain>
    </source>
</reference>
<dbReference type="Proteomes" id="UP001589776">
    <property type="component" value="Unassembled WGS sequence"/>
</dbReference>
<protein>
    <submittedName>
        <fullName evidence="1">Uncharacterized protein</fullName>
    </submittedName>
</protein>